<keyword evidence="1" id="KW-0812">Transmembrane</keyword>
<sequence length="76" mass="8099">MRFVAYSLLGVMAGGIFGAFGGYFGSLVFQTVTNEPCLDDECAIASIALGLFLMIAGAALGALLGLWTAWLQHRRR</sequence>
<accession>A0ABV6Y4D7</accession>
<reference evidence="2 3" key="1">
    <citation type="submission" date="2024-09" db="EMBL/GenBank/DDBJ databases">
        <title>Nodulacao em especies de Leguminosae Basais da Amazonia e Caracterizacao dos Rizobios e Bacterias Associadas aos Nodulos.</title>
        <authorList>
            <person name="Jambeiro I.C.A."/>
            <person name="Lopes I.S."/>
            <person name="Aguiar E.R.G.R."/>
            <person name="Santos A.F.J."/>
            <person name="Dos Santos J.M.F."/>
            <person name="Gross E."/>
        </authorList>
    </citation>
    <scope>NUCLEOTIDE SEQUENCE [LARGE SCALE GENOMIC DNA]</scope>
    <source>
        <strain evidence="2 3">BRUESC1165</strain>
    </source>
</reference>
<keyword evidence="1" id="KW-0472">Membrane</keyword>
<evidence type="ECO:0000256" key="1">
    <source>
        <dbReference type="SAM" id="Phobius"/>
    </source>
</evidence>
<evidence type="ECO:0000313" key="2">
    <source>
        <dbReference type="EMBL" id="MFC1456128.1"/>
    </source>
</evidence>
<evidence type="ECO:0008006" key="4">
    <source>
        <dbReference type="Google" id="ProtNLM"/>
    </source>
</evidence>
<comment type="caution">
    <text evidence="2">The sequence shown here is derived from an EMBL/GenBank/DDBJ whole genome shotgun (WGS) entry which is preliminary data.</text>
</comment>
<keyword evidence="3" id="KW-1185">Reference proteome</keyword>
<name>A0ABV6Y4D7_9HYPH</name>
<evidence type="ECO:0000313" key="3">
    <source>
        <dbReference type="Proteomes" id="UP001593940"/>
    </source>
</evidence>
<gene>
    <name evidence="2" type="ORF">ACETIH_05215</name>
</gene>
<keyword evidence="1" id="KW-1133">Transmembrane helix</keyword>
<feature type="transmembrane region" description="Helical" evidence="1">
    <location>
        <begin position="44"/>
        <end position="70"/>
    </location>
</feature>
<feature type="transmembrane region" description="Helical" evidence="1">
    <location>
        <begin position="5"/>
        <end position="24"/>
    </location>
</feature>
<dbReference type="Proteomes" id="UP001593940">
    <property type="component" value="Unassembled WGS sequence"/>
</dbReference>
<organism evidence="2 3">
    <name type="scientific">Microvirga arabica</name>
    <dbReference type="NCBI Taxonomy" id="1128671"/>
    <lineage>
        <taxon>Bacteria</taxon>
        <taxon>Pseudomonadati</taxon>
        <taxon>Pseudomonadota</taxon>
        <taxon>Alphaproteobacteria</taxon>
        <taxon>Hyphomicrobiales</taxon>
        <taxon>Methylobacteriaceae</taxon>
        <taxon>Microvirga</taxon>
    </lineage>
</organism>
<protein>
    <recommendedName>
        <fullName evidence="4">Major facilitator superfamily (MFS) profile domain-containing protein</fullName>
    </recommendedName>
</protein>
<dbReference type="EMBL" id="JBHOMY010000012">
    <property type="protein sequence ID" value="MFC1456128.1"/>
    <property type="molecule type" value="Genomic_DNA"/>
</dbReference>
<proteinExistence type="predicted"/>
<dbReference type="RefSeq" id="WP_377029060.1">
    <property type="nucleotide sequence ID" value="NZ_JBHOMY010000012.1"/>
</dbReference>